<reference evidence="1" key="1">
    <citation type="submission" date="2023-05" db="EMBL/GenBank/DDBJ databases">
        <title>Nepenthes gracilis genome sequencing.</title>
        <authorList>
            <person name="Fukushima K."/>
        </authorList>
    </citation>
    <scope>NUCLEOTIDE SEQUENCE</scope>
    <source>
        <strain evidence="1">SING2019-196</strain>
    </source>
</reference>
<sequence>MGTLIPNSVEISNVAKEVLKKTCPCCHPMVKAFLLILPLIVVNRELTIYVVPGLTGSGFSPLGSYYDWRGLSESVLAQVLPASGCG</sequence>
<dbReference type="EMBL" id="BSYO01000013">
    <property type="protein sequence ID" value="GMH13556.1"/>
    <property type="molecule type" value="Genomic_DNA"/>
</dbReference>
<dbReference type="Proteomes" id="UP001279734">
    <property type="component" value="Unassembled WGS sequence"/>
</dbReference>
<name>A0AAD3SNK6_NEPGR</name>
<organism evidence="1 2">
    <name type="scientific">Nepenthes gracilis</name>
    <name type="common">Slender pitcher plant</name>
    <dbReference type="NCBI Taxonomy" id="150966"/>
    <lineage>
        <taxon>Eukaryota</taxon>
        <taxon>Viridiplantae</taxon>
        <taxon>Streptophyta</taxon>
        <taxon>Embryophyta</taxon>
        <taxon>Tracheophyta</taxon>
        <taxon>Spermatophyta</taxon>
        <taxon>Magnoliopsida</taxon>
        <taxon>eudicotyledons</taxon>
        <taxon>Gunneridae</taxon>
        <taxon>Pentapetalae</taxon>
        <taxon>Caryophyllales</taxon>
        <taxon>Nepenthaceae</taxon>
        <taxon>Nepenthes</taxon>
    </lineage>
</organism>
<accession>A0AAD3SNK6</accession>
<dbReference type="AlphaFoldDB" id="A0AAD3SNK6"/>
<evidence type="ECO:0000313" key="1">
    <source>
        <dbReference type="EMBL" id="GMH13556.1"/>
    </source>
</evidence>
<evidence type="ECO:0000313" key="2">
    <source>
        <dbReference type="Proteomes" id="UP001279734"/>
    </source>
</evidence>
<keyword evidence="2" id="KW-1185">Reference proteome</keyword>
<comment type="caution">
    <text evidence="1">The sequence shown here is derived from an EMBL/GenBank/DDBJ whole genome shotgun (WGS) entry which is preliminary data.</text>
</comment>
<gene>
    <name evidence="1" type="ORF">Nepgr_015397</name>
</gene>
<protein>
    <submittedName>
        <fullName evidence="1">Uncharacterized protein</fullName>
    </submittedName>
</protein>
<proteinExistence type="predicted"/>